<proteinExistence type="predicted"/>
<dbReference type="Proteomes" id="UP000606974">
    <property type="component" value="Unassembled WGS sequence"/>
</dbReference>
<dbReference type="InterPro" id="IPR011041">
    <property type="entry name" value="Quinoprot_gluc/sorb_DH_b-prop"/>
</dbReference>
<reference evidence="4" key="1">
    <citation type="submission" date="2020-02" db="EMBL/GenBank/DDBJ databases">
        <authorList>
            <person name="Palmer J.M."/>
        </authorList>
    </citation>
    <scope>NUCLEOTIDE SEQUENCE</scope>
    <source>
        <strain evidence="4">EPUS1.4</strain>
        <tissue evidence="4">Thallus</tissue>
    </source>
</reference>
<evidence type="ECO:0000313" key="5">
    <source>
        <dbReference type="Proteomes" id="UP000606974"/>
    </source>
</evidence>
<evidence type="ECO:0000313" key="4">
    <source>
        <dbReference type="EMBL" id="KAF7513306.1"/>
    </source>
</evidence>
<dbReference type="PANTHER" id="PTHR47572:SF4">
    <property type="entry name" value="LACTONASE DRP35"/>
    <property type="match status" value="1"/>
</dbReference>
<accession>A0A8H7AUL0</accession>
<dbReference type="EMBL" id="JAACFV010000006">
    <property type="protein sequence ID" value="KAF7513306.1"/>
    <property type="molecule type" value="Genomic_DNA"/>
</dbReference>
<feature type="domain" description="Pyrroloquinoline quinone-dependent pyranose dehydrogenase beta-propeller" evidence="3">
    <location>
        <begin position="34"/>
        <end position="424"/>
    </location>
</feature>
<keyword evidence="1" id="KW-0472">Membrane</keyword>
<dbReference type="AlphaFoldDB" id="A0A8H7AUL0"/>
<gene>
    <name evidence="4" type="ORF">GJ744_009727</name>
</gene>
<feature type="transmembrane region" description="Helical" evidence="1">
    <location>
        <begin position="446"/>
        <end position="466"/>
    </location>
</feature>
<sequence length="468" mass="49310">MTHTYFILASTALLSLVTAQTTCLSSLRPSYSATVASGYQVGLVATGLARPRGIQFDKAGHLLVVEAPRDDDPAISALTLNDGGGICVEEASRKTVVHGQGVNHGIAISNDGTVLYASSMESVFAWTYDPASQSASEQRTLVGAMSGSDHATRTLLLSEMVNDTLVVSRGSDSNIDPVAADITSGHSQLRAFNIGNLTGDQNYTYASDGLRLGWGLRNSVGVAEHPITGGIWSVENSADNLRRDGASIREDNPGEELNFHGYLNGTEYERQGGNYGYPQCYAVWESEALLPNANLPVGAQFAADGDGGNDTYCAAQMPPRLTFFAHQAPLDIKFNNSGTEAWISFHGSWNRDVPSGYKLAMVSFENGEPVAASNNTTAALDIFANVDNDACPDNCFRPAGLAFDNQGRLFMTSDATGELYVIARESMSSPAGSGINQSSQTGAAQGVGAAASSMLGLTVLVAYGLIFA</sequence>
<feature type="signal peptide" evidence="2">
    <location>
        <begin position="1"/>
        <end position="19"/>
    </location>
</feature>
<keyword evidence="5" id="KW-1185">Reference proteome</keyword>
<keyword evidence="1" id="KW-1133">Transmembrane helix</keyword>
<dbReference type="SUPFAM" id="SSF50952">
    <property type="entry name" value="Soluble quinoprotein glucose dehydrogenase"/>
    <property type="match status" value="1"/>
</dbReference>
<dbReference type="Pfam" id="PF22807">
    <property type="entry name" value="TrAA12"/>
    <property type="match status" value="1"/>
</dbReference>
<name>A0A8H7AUL0_9EURO</name>
<dbReference type="InterPro" id="IPR051262">
    <property type="entry name" value="SMP-30/CGR1_Lactonase"/>
</dbReference>
<comment type="caution">
    <text evidence="4">The sequence shown here is derived from an EMBL/GenBank/DDBJ whole genome shotgun (WGS) entry which is preliminary data.</text>
</comment>
<protein>
    <recommendedName>
        <fullName evidence="3">Pyrroloquinoline quinone-dependent pyranose dehydrogenase beta-propeller domain-containing protein</fullName>
    </recommendedName>
</protein>
<dbReference type="OrthoDB" id="507128at2759"/>
<dbReference type="Gene3D" id="2.120.10.30">
    <property type="entry name" value="TolB, C-terminal domain"/>
    <property type="match status" value="1"/>
</dbReference>
<organism evidence="4 5">
    <name type="scientific">Endocarpon pusillum</name>
    <dbReference type="NCBI Taxonomy" id="364733"/>
    <lineage>
        <taxon>Eukaryota</taxon>
        <taxon>Fungi</taxon>
        <taxon>Dikarya</taxon>
        <taxon>Ascomycota</taxon>
        <taxon>Pezizomycotina</taxon>
        <taxon>Eurotiomycetes</taxon>
        <taxon>Chaetothyriomycetidae</taxon>
        <taxon>Verrucariales</taxon>
        <taxon>Verrucariaceae</taxon>
        <taxon>Endocarpon</taxon>
    </lineage>
</organism>
<dbReference type="InterPro" id="IPR054539">
    <property type="entry name" value="Beta-prop_PDH"/>
</dbReference>
<evidence type="ECO:0000256" key="2">
    <source>
        <dbReference type="SAM" id="SignalP"/>
    </source>
</evidence>
<dbReference type="PANTHER" id="PTHR47572">
    <property type="entry name" value="LIPOPROTEIN-RELATED"/>
    <property type="match status" value="1"/>
</dbReference>
<feature type="chain" id="PRO_5034803790" description="Pyrroloquinoline quinone-dependent pyranose dehydrogenase beta-propeller domain-containing protein" evidence="2">
    <location>
        <begin position="20"/>
        <end position="468"/>
    </location>
</feature>
<evidence type="ECO:0000256" key="1">
    <source>
        <dbReference type="SAM" id="Phobius"/>
    </source>
</evidence>
<dbReference type="InterPro" id="IPR011042">
    <property type="entry name" value="6-blade_b-propeller_TolB-like"/>
</dbReference>
<evidence type="ECO:0000259" key="3">
    <source>
        <dbReference type="Pfam" id="PF22807"/>
    </source>
</evidence>
<keyword evidence="2" id="KW-0732">Signal</keyword>
<keyword evidence="1" id="KW-0812">Transmembrane</keyword>